<name>A0ABN8LNJ7_9CNID</name>
<gene>
    <name evidence="3" type="ORF">PEVE_00044102</name>
</gene>
<dbReference type="Pfam" id="PF03734">
    <property type="entry name" value="YkuD"/>
    <property type="match status" value="1"/>
</dbReference>
<evidence type="ECO:0000259" key="2">
    <source>
        <dbReference type="Pfam" id="PF03734"/>
    </source>
</evidence>
<dbReference type="Proteomes" id="UP001159427">
    <property type="component" value="Unassembled WGS sequence"/>
</dbReference>
<feature type="domain" description="L,D-TPase catalytic" evidence="2">
    <location>
        <begin position="39"/>
        <end position="114"/>
    </location>
</feature>
<dbReference type="EMBL" id="CALNXI010000092">
    <property type="protein sequence ID" value="CAH3018631.1"/>
    <property type="molecule type" value="Genomic_DNA"/>
</dbReference>
<keyword evidence="4" id="KW-1185">Reference proteome</keyword>
<proteinExistence type="predicted"/>
<evidence type="ECO:0000313" key="4">
    <source>
        <dbReference type="Proteomes" id="UP001159427"/>
    </source>
</evidence>
<reference evidence="3 4" key="1">
    <citation type="submission" date="2022-05" db="EMBL/GenBank/DDBJ databases">
        <authorList>
            <consortium name="Genoscope - CEA"/>
            <person name="William W."/>
        </authorList>
    </citation>
    <scope>NUCLEOTIDE SEQUENCE [LARGE SCALE GENOMIC DNA]</scope>
</reference>
<accession>A0ABN8LNJ7</accession>
<dbReference type="CDD" id="cd16913">
    <property type="entry name" value="YkuD_like"/>
    <property type="match status" value="1"/>
</dbReference>
<organism evidence="3 4">
    <name type="scientific">Porites evermanni</name>
    <dbReference type="NCBI Taxonomy" id="104178"/>
    <lineage>
        <taxon>Eukaryota</taxon>
        <taxon>Metazoa</taxon>
        <taxon>Cnidaria</taxon>
        <taxon>Anthozoa</taxon>
        <taxon>Hexacorallia</taxon>
        <taxon>Scleractinia</taxon>
        <taxon>Fungiina</taxon>
        <taxon>Poritidae</taxon>
        <taxon>Porites</taxon>
    </lineage>
</organism>
<protein>
    <recommendedName>
        <fullName evidence="2">L,D-TPase catalytic domain-containing protein</fullName>
    </recommendedName>
</protein>
<feature type="non-terminal residue" evidence="3">
    <location>
        <position position="1"/>
    </location>
</feature>
<sequence>SPAGGPARNPNAVVCNHYRSSNRLTCRKGRSSVTCTTQPPRERNDRRYGGPTPRGEYLIGNRYTNPRYNIDWYNLYPKKEDNSGYYGYTQRTRTGRYAMGLHPGRTSLGCVTVRAPTYNSDACWQRIRRVIDSGYMYYRGSSYSGFLFVS</sequence>
<dbReference type="InterPro" id="IPR005490">
    <property type="entry name" value="LD_TPept_cat_dom"/>
</dbReference>
<evidence type="ECO:0000313" key="3">
    <source>
        <dbReference type="EMBL" id="CAH3018631.1"/>
    </source>
</evidence>
<feature type="region of interest" description="Disordered" evidence="1">
    <location>
        <begin position="29"/>
        <end position="56"/>
    </location>
</feature>
<comment type="caution">
    <text evidence="3">The sequence shown here is derived from an EMBL/GenBank/DDBJ whole genome shotgun (WGS) entry which is preliminary data.</text>
</comment>
<evidence type="ECO:0000256" key="1">
    <source>
        <dbReference type="SAM" id="MobiDB-lite"/>
    </source>
</evidence>